<dbReference type="InterPro" id="IPR023902">
    <property type="entry name" value="Sporulation_SdpA"/>
</dbReference>
<protein>
    <submittedName>
        <fullName evidence="1">SdpA family antimicrobial peptide system protein</fullName>
    </submittedName>
</protein>
<keyword evidence="2" id="KW-1185">Reference proteome</keyword>
<reference evidence="1" key="1">
    <citation type="submission" date="2022-11" db="EMBL/GenBank/DDBJ databases">
        <title>Lacinutrix neustonica HL-RS19T sp. nov., isolated from the surface microlayer sample of brackish Lake Shihwa.</title>
        <authorList>
            <person name="Choi J.Y."/>
            <person name="Hwang C.Y."/>
        </authorList>
    </citation>
    <scope>NUCLEOTIDE SEQUENCE</scope>
    <source>
        <strain evidence="1">HL-RS19</strain>
    </source>
</reference>
<gene>
    <name evidence="1" type="ORF">N7U66_18180</name>
</gene>
<sequence>MKHVLLLFGFVIVFGYLHINFITSLGDNVMNVSTSETKTIQTFFPQGWGFFTGDPREPKYRLYKIVAGELHLVNFRITSSDNYFGLSRKGSRIGLEVLRIKNKLPQTEAWEPSAIPLKNMQLNKLAYECIEPVPGLLYIEEGNYILKEYQTTPWSWAKYQGPYSKNFKYIPFQLVKS</sequence>
<dbReference type="RefSeq" id="WP_267676389.1">
    <property type="nucleotide sequence ID" value="NZ_CP113088.1"/>
</dbReference>
<organism evidence="1 2">
    <name type="scientific">Lacinutrix neustonica</name>
    <dbReference type="NCBI Taxonomy" id="2980107"/>
    <lineage>
        <taxon>Bacteria</taxon>
        <taxon>Pseudomonadati</taxon>
        <taxon>Bacteroidota</taxon>
        <taxon>Flavobacteriia</taxon>
        <taxon>Flavobacteriales</taxon>
        <taxon>Flavobacteriaceae</taxon>
        <taxon>Lacinutrix</taxon>
    </lineage>
</organism>
<dbReference type="NCBIfam" id="TIGR04034">
    <property type="entry name" value="export_SdpA"/>
    <property type="match status" value="1"/>
</dbReference>
<proteinExistence type="predicted"/>
<accession>A0A9E8SD74</accession>
<dbReference type="EMBL" id="CP113088">
    <property type="protein sequence ID" value="WAC01791.1"/>
    <property type="molecule type" value="Genomic_DNA"/>
</dbReference>
<evidence type="ECO:0000313" key="1">
    <source>
        <dbReference type="EMBL" id="WAC01791.1"/>
    </source>
</evidence>
<dbReference type="Proteomes" id="UP001164705">
    <property type="component" value="Chromosome"/>
</dbReference>
<dbReference type="Pfam" id="PF17418">
    <property type="entry name" value="SdpA"/>
    <property type="match status" value="1"/>
</dbReference>
<dbReference type="AlphaFoldDB" id="A0A9E8SD74"/>
<evidence type="ECO:0000313" key="2">
    <source>
        <dbReference type="Proteomes" id="UP001164705"/>
    </source>
</evidence>
<dbReference type="KEGG" id="lnu:N7U66_18180"/>
<name>A0A9E8SD74_9FLAO</name>